<evidence type="ECO:0000256" key="1">
    <source>
        <dbReference type="SAM" id="Phobius"/>
    </source>
</evidence>
<proteinExistence type="predicted"/>
<evidence type="ECO:0000313" key="3">
    <source>
        <dbReference type="Proteomes" id="UP000823613"/>
    </source>
</evidence>
<keyword evidence="1" id="KW-1133">Transmembrane helix</keyword>
<organism evidence="2 3">
    <name type="scientific">Candidatus Onthovivens merdipullorum</name>
    <dbReference type="NCBI Taxonomy" id="2840889"/>
    <lineage>
        <taxon>Bacteria</taxon>
        <taxon>Bacillati</taxon>
        <taxon>Bacillota</taxon>
        <taxon>Bacilli</taxon>
        <taxon>Bacillales</taxon>
        <taxon>Candidatus Onthovivens</taxon>
    </lineage>
</organism>
<dbReference type="EMBL" id="JADIMY010000117">
    <property type="protein sequence ID" value="MBO8428033.1"/>
    <property type="molecule type" value="Genomic_DNA"/>
</dbReference>
<reference evidence="2" key="1">
    <citation type="submission" date="2020-10" db="EMBL/GenBank/DDBJ databases">
        <authorList>
            <person name="Gilroy R."/>
        </authorList>
    </citation>
    <scope>NUCLEOTIDE SEQUENCE</scope>
    <source>
        <strain evidence="2">11159</strain>
    </source>
</reference>
<dbReference type="AlphaFoldDB" id="A0A9D9GXZ1"/>
<dbReference type="Proteomes" id="UP000823613">
    <property type="component" value="Unassembled WGS sequence"/>
</dbReference>
<comment type="caution">
    <text evidence="2">The sequence shown here is derived from an EMBL/GenBank/DDBJ whole genome shotgun (WGS) entry which is preliminary data.</text>
</comment>
<evidence type="ECO:0000313" key="2">
    <source>
        <dbReference type="EMBL" id="MBO8428033.1"/>
    </source>
</evidence>
<accession>A0A9D9GXZ1</accession>
<keyword evidence="1" id="KW-0472">Membrane</keyword>
<reference evidence="2" key="2">
    <citation type="journal article" date="2021" name="PeerJ">
        <title>Extensive microbial diversity within the chicken gut microbiome revealed by metagenomics and culture.</title>
        <authorList>
            <person name="Gilroy R."/>
            <person name="Ravi A."/>
            <person name="Getino M."/>
            <person name="Pursley I."/>
            <person name="Horton D.L."/>
            <person name="Alikhan N.F."/>
            <person name="Baker D."/>
            <person name="Gharbi K."/>
            <person name="Hall N."/>
            <person name="Watson M."/>
            <person name="Adriaenssens E.M."/>
            <person name="Foster-Nyarko E."/>
            <person name="Jarju S."/>
            <person name="Secka A."/>
            <person name="Antonio M."/>
            <person name="Oren A."/>
            <person name="Chaudhuri R.R."/>
            <person name="La Ragione R."/>
            <person name="Hildebrand F."/>
            <person name="Pallen M.J."/>
        </authorList>
    </citation>
    <scope>NUCLEOTIDE SEQUENCE</scope>
    <source>
        <strain evidence="2">11159</strain>
    </source>
</reference>
<keyword evidence="1" id="KW-0812">Transmembrane</keyword>
<name>A0A9D9GXZ1_9BACL</name>
<feature type="transmembrane region" description="Helical" evidence="1">
    <location>
        <begin position="45"/>
        <end position="68"/>
    </location>
</feature>
<feature type="transmembrane region" description="Helical" evidence="1">
    <location>
        <begin position="12"/>
        <end position="33"/>
    </location>
</feature>
<gene>
    <name evidence="2" type="ORF">IAC58_05790</name>
</gene>
<protein>
    <submittedName>
        <fullName evidence="2">Uncharacterized protein</fullName>
    </submittedName>
</protein>
<sequence>MIYKSFNGLPRLVQFILLLVPVVNWVVEILVRWSNWAHRRGILRLLLALLVTIFGIVWGWIDCIWVLLFKHLILAK</sequence>